<dbReference type="GO" id="GO:0005770">
    <property type="term" value="C:late endosome"/>
    <property type="evidence" value="ECO:0007669"/>
    <property type="project" value="TreeGrafter"/>
</dbReference>
<evidence type="ECO:0000259" key="2">
    <source>
        <dbReference type="Pfam" id="PF12816"/>
    </source>
</evidence>
<feature type="domain" description="Vacuolar protein sorting-associated protein 8 central" evidence="2">
    <location>
        <begin position="506"/>
        <end position="681"/>
    </location>
</feature>
<dbReference type="SUPFAM" id="SSF50978">
    <property type="entry name" value="WD40 repeat-like"/>
    <property type="match status" value="1"/>
</dbReference>
<dbReference type="PANTHER" id="PTHR12616">
    <property type="entry name" value="VACUOLAR PROTEIN SORTING VPS41"/>
    <property type="match status" value="1"/>
</dbReference>
<dbReference type="PANTHER" id="PTHR12616:SF8">
    <property type="entry name" value="VACUOLAR PROTEIN SORTING-ASSOCIATED PROTEIN 8 HOMOLOG"/>
    <property type="match status" value="1"/>
</dbReference>
<gene>
    <name evidence="3" type="ORF">MSPICULIGERA_LOCUS18031</name>
</gene>
<accession>A0AA36G8S9</accession>
<evidence type="ECO:0000313" key="3">
    <source>
        <dbReference type="EMBL" id="CAJ0579826.1"/>
    </source>
</evidence>
<dbReference type="AlphaFoldDB" id="A0AA36G8S9"/>
<dbReference type="InterPro" id="IPR036322">
    <property type="entry name" value="WD40_repeat_dom_sf"/>
</dbReference>
<evidence type="ECO:0000313" key="4">
    <source>
        <dbReference type="Proteomes" id="UP001177023"/>
    </source>
</evidence>
<dbReference type="EMBL" id="CATQJA010002657">
    <property type="protein sequence ID" value="CAJ0579826.1"/>
    <property type="molecule type" value="Genomic_DNA"/>
</dbReference>
<dbReference type="Pfam" id="PF12816">
    <property type="entry name" value="TPR_Vps8"/>
    <property type="match status" value="1"/>
</dbReference>
<protein>
    <recommendedName>
        <fullName evidence="2">Vacuolar protein sorting-associated protein 8 central domain-containing protein</fullName>
    </recommendedName>
</protein>
<dbReference type="Pfam" id="PF23410">
    <property type="entry name" value="Beta-prop_VPS8"/>
    <property type="match status" value="1"/>
</dbReference>
<dbReference type="GO" id="GO:0030897">
    <property type="term" value="C:HOPS complex"/>
    <property type="evidence" value="ECO:0007669"/>
    <property type="project" value="TreeGrafter"/>
</dbReference>
<dbReference type="GO" id="GO:0034058">
    <property type="term" value="P:endosomal vesicle fusion"/>
    <property type="evidence" value="ECO:0007669"/>
    <property type="project" value="TreeGrafter"/>
</dbReference>
<organism evidence="3 4">
    <name type="scientific">Mesorhabditis spiculigera</name>
    <dbReference type="NCBI Taxonomy" id="96644"/>
    <lineage>
        <taxon>Eukaryota</taxon>
        <taxon>Metazoa</taxon>
        <taxon>Ecdysozoa</taxon>
        <taxon>Nematoda</taxon>
        <taxon>Chromadorea</taxon>
        <taxon>Rhabditida</taxon>
        <taxon>Rhabditina</taxon>
        <taxon>Rhabditomorpha</taxon>
        <taxon>Rhabditoidea</taxon>
        <taxon>Rhabditidae</taxon>
        <taxon>Mesorhabditinae</taxon>
        <taxon>Mesorhabditis</taxon>
    </lineage>
</organism>
<comment type="caution">
    <text evidence="3">The sequence shown here is derived from an EMBL/GenBank/DDBJ whole genome shotgun (WGS) entry which is preliminary data.</text>
</comment>
<dbReference type="Proteomes" id="UP001177023">
    <property type="component" value="Unassembled WGS sequence"/>
</dbReference>
<reference evidence="3" key="1">
    <citation type="submission" date="2023-06" db="EMBL/GenBank/DDBJ databases">
        <authorList>
            <person name="Delattre M."/>
        </authorList>
    </citation>
    <scope>NUCLEOTIDE SEQUENCE</scope>
    <source>
        <strain evidence="3">AF72</strain>
    </source>
</reference>
<dbReference type="GO" id="GO:0006623">
    <property type="term" value="P:protein targeting to vacuole"/>
    <property type="evidence" value="ECO:0007669"/>
    <property type="project" value="InterPro"/>
</dbReference>
<dbReference type="InterPro" id="IPR015943">
    <property type="entry name" value="WD40/YVTN_repeat-like_dom_sf"/>
</dbReference>
<name>A0AA36G8S9_9BILA</name>
<proteinExistence type="inferred from homology"/>
<dbReference type="InterPro" id="IPR025941">
    <property type="entry name" value="Vps8_central_dom"/>
</dbReference>
<comment type="similarity">
    <text evidence="1">Belongs to the VPS8 family.</text>
</comment>
<evidence type="ECO:0000256" key="1">
    <source>
        <dbReference type="ARBA" id="ARBA00009422"/>
    </source>
</evidence>
<feature type="non-terminal residue" evidence="3">
    <location>
        <position position="1"/>
    </location>
</feature>
<keyword evidence="4" id="KW-1185">Reference proteome</keyword>
<dbReference type="InterPro" id="IPR045111">
    <property type="entry name" value="Vps41/Vps8"/>
</dbReference>
<sequence length="1224" mass="136889">MSHIGSASTNDDDEHWLDVDDATSLPSISLDEALLQIDQFDDSLLLNDQLYADDDSTLGGEIFSGRSSADASTNFQYTLECPLSYSQCDSITAVVQSVESQYGRARALAYCIERLALTEALLHSVKGEERLGSGSCAAFSEDGSHLAIGYSKGAVRIINASTGSSVYIIHEAGQPGRGILQTVFLSRQRTLLALDSGGSVFEIRLRRKITGKRKELINCIFSGCNGEVVFMRYVPVHHLLVLVTLTKVLVVSTNHGGAVLCSVQLEGAPDAPPQCDYWLEGRESVRMCFGRGTQLFVYRVFPGRLALKGVKSAELIANIETSVPLISFSFISESFIWYLDVKEAPGVYDVNTRTALPQLTPPTLEIIYATADFKACRYNIGKFLCSAIHKFVLLSPIELIDNFLSRKDHISASLYALDIVKGKVKAARSQSIRSKVEKKLDEIIYLLVEWIMDGLPGGKVAVLVAHYRKYIDLLLKVCHQADRMALFYTIGYPRIEQDGLARAVMFELLDEAVMDGALVDPPPSLVADYLQNLQNEGHFAQLQAAIVRLPIYCIDIHWVMSTCRQNRLFDGIIYISNKALYDFVGPLEELMTNVSLFSERELRADSEIDIGNKLMLYLYCCLAGQAYPFGDLPPELVDKVPLEVYRCITSLRGKDGVASEERYPYLRQLLQFDAQQFFHVLCQCAGVALFSAENRLERLLDILCTLCIELLNEPILEQMLLCIAHLAANARILPQTTKLEEAVHALLMMPTLSESAETAVVDVLRAVPEIPLQHPLQLAQRSPLKTKTCTYILSTERRFIELIDCFLRHGAPTTELFSVITRFLCYELTPGEYKDLTTYLKEHLEELTSLSPKDAAALVVDHFIDHFARLRPMPGADLRDSMAHFPLLKECFQLKRDRGEHAMTMDDALDEDLFSLTFHGLIDEHNDYSEKLDAILTDWLRYWLPLGSRSDRCLNAASAVEATEACVLLLEARGFSGRAFELLKQRLVEESSKVEINDEALLQQIDRCVQFCSCHVEEARAGGWMPTLFRHVIALTQNRQNNNLGVRSRLLSMTRRMLESDTSIAVELITALYEAPFFAEAKYGENAALLDSILMACSYQKAILTSLHSCQDEEMSDAMMKLSQLSTKRLPRLAGGPCIKCRGSIDKAAYVFSCGHLIHMECDENGSRTCPCEAPGAPKYPETLPVMPPNRAVAKRNVFANWNEDPDCAPRPRNLLREKRGRQL</sequence>
<dbReference type="Gene3D" id="2.130.10.10">
    <property type="entry name" value="YVTN repeat-like/Quinoprotein amine dehydrogenase"/>
    <property type="match status" value="1"/>
</dbReference>